<accession>A0ABZ3E974</accession>
<dbReference type="Proteomes" id="UP001445268">
    <property type="component" value="Plasmid unnamed2"/>
</dbReference>
<proteinExistence type="predicted"/>
<evidence type="ECO:0000256" key="8">
    <source>
        <dbReference type="ARBA" id="ARBA00023163"/>
    </source>
</evidence>
<keyword evidence="6" id="KW-0238">DNA-binding</keyword>
<keyword evidence="8" id="KW-0804">Transcription</keyword>
<keyword evidence="4" id="KW-0862">Zinc</keyword>
<evidence type="ECO:0000256" key="3">
    <source>
        <dbReference type="ARBA" id="ARBA00022795"/>
    </source>
</evidence>
<dbReference type="RefSeq" id="WP_342632805.1">
    <property type="nucleotide sequence ID" value="NZ_CP152382.1"/>
</dbReference>
<evidence type="ECO:0000256" key="7">
    <source>
        <dbReference type="ARBA" id="ARBA00023159"/>
    </source>
</evidence>
<name>A0ABZ3E974_9GAMM</name>
<keyword evidence="1" id="KW-0963">Cytoplasm</keyword>
<keyword evidence="7" id="KW-0010">Activator</keyword>
<dbReference type="SUPFAM" id="SSF160930">
    <property type="entry name" value="FlhC-like"/>
    <property type="match status" value="1"/>
</dbReference>
<evidence type="ECO:0000256" key="1">
    <source>
        <dbReference type="ARBA" id="ARBA00022490"/>
    </source>
</evidence>
<dbReference type="InterPro" id="IPR007944">
    <property type="entry name" value="FlhC"/>
</dbReference>
<keyword evidence="2" id="KW-0479">Metal-binding</keyword>
<evidence type="ECO:0000256" key="2">
    <source>
        <dbReference type="ARBA" id="ARBA00022723"/>
    </source>
</evidence>
<geneLocation type="plasmid" evidence="9 10">
    <name>unnamed2</name>
</geneLocation>
<keyword evidence="5" id="KW-0805">Transcription regulation</keyword>
<keyword evidence="9" id="KW-0614">Plasmid</keyword>
<gene>
    <name evidence="9" type="ORF">AAGT77_20260</name>
</gene>
<evidence type="ECO:0000313" key="9">
    <source>
        <dbReference type="EMBL" id="XAF56257.1"/>
    </source>
</evidence>
<evidence type="ECO:0000256" key="4">
    <source>
        <dbReference type="ARBA" id="ARBA00022833"/>
    </source>
</evidence>
<keyword evidence="3" id="KW-1005">Bacterial flagellum biogenesis</keyword>
<dbReference type="EMBL" id="CP152382">
    <property type="protein sequence ID" value="XAF56257.1"/>
    <property type="molecule type" value="Genomic_DNA"/>
</dbReference>
<evidence type="ECO:0000256" key="5">
    <source>
        <dbReference type="ARBA" id="ARBA00023015"/>
    </source>
</evidence>
<organism evidence="9 10">
    <name type="scientific">Marinobacter alkaliphilus</name>
    <dbReference type="NCBI Taxonomy" id="254719"/>
    <lineage>
        <taxon>Bacteria</taxon>
        <taxon>Pseudomonadati</taxon>
        <taxon>Pseudomonadota</taxon>
        <taxon>Gammaproteobacteria</taxon>
        <taxon>Pseudomonadales</taxon>
        <taxon>Marinobacteraceae</taxon>
        <taxon>Marinobacter</taxon>
    </lineage>
</organism>
<keyword evidence="10" id="KW-1185">Reference proteome</keyword>
<evidence type="ECO:0000256" key="6">
    <source>
        <dbReference type="ARBA" id="ARBA00023125"/>
    </source>
</evidence>
<sequence length="203" mass="22421">MPPLFKGKRSIQKCKERTVSGGVVNQVDAVKIYIEYIRYGARRSTAQRISGISTMQSKQIYLELMGEPPKGGRNTTTWKAIVGPGHQLAIPAQKFLGAYLTQCGERIYSSKQIYGVLEAYKAYLAIHSQDPVILSLDKAYFIASCLWDGAEEAHVSSCLHCAATFPSLYPMADQCHVCAHAESASGFSLKKRRSRASVRRLTA</sequence>
<protein>
    <submittedName>
        <fullName evidence="9">FlhC family transcriptional regulator</fullName>
    </submittedName>
</protein>
<reference evidence="9 10" key="1">
    <citation type="submission" date="2024-04" db="EMBL/GenBank/DDBJ databases">
        <title>Marinobacter sp. SBY-1.</title>
        <authorList>
            <person name="Pan C."/>
        </authorList>
    </citation>
    <scope>NUCLEOTIDE SEQUENCE [LARGE SCALE GENOMIC DNA]</scope>
    <source>
        <strain evidence="9 10">SBY-1</strain>
        <plasmid evidence="9 10">unnamed2</plasmid>
    </source>
</reference>
<evidence type="ECO:0000313" key="10">
    <source>
        <dbReference type="Proteomes" id="UP001445268"/>
    </source>
</evidence>
<dbReference type="Pfam" id="PF05280">
    <property type="entry name" value="FlhC"/>
    <property type="match status" value="1"/>
</dbReference>